<keyword evidence="3" id="KW-1185">Reference proteome</keyword>
<reference evidence="2 3" key="1">
    <citation type="submission" date="2019-09" db="EMBL/GenBank/DDBJ databases">
        <title>Genomes of Cryomorphaceae.</title>
        <authorList>
            <person name="Bowman J.P."/>
        </authorList>
    </citation>
    <scope>NUCLEOTIDE SEQUENCE [LARGE SCALE GENOMIC DNA]</scope>
    <source>
        <strain evidence="2 3">KCTC 52047</strain>
    </source>
</reference>
<dbReference type="InterPro" id="IPR004843">
    <property type="entry name" value="Calcineurin-like_PHP"/>
</dbReference>
<dbReference type="InterPro" id="IPR029052">
    <property type="entry name" value="Metallo-depent_PP-like"/>
</dbReference>
<feature type="domain" description="Calcineurin-like phosphoesterase" evidence="1">
    <location>
        <begin position="56"/>
        <end position="226"/>
    </location>
</feature>
<dbReference type="Gene3D" id="3.60.21.10">
    <property type="match status" value="1"/>
</dbReference>
<sequence length="267" mass="30925">MKPIKSLSLFFVMSLTYLSCDKFEYNHYQVDLSEEYMDINQQNINRLRNSGSDTITLALIGDSQRFYEGASIAVDRINKIDNLDFVIHTGDLVDFGIQKEYKLIHDILKEIKAPYITVIGNHDLIGNGSKVFREMYGPYDFTFTFNGYKFIYLNTNAREFNFSQNVPDISWLDQQLADTSSYKQAIVVNHVPYDNDDFNPSLRDDYFNTINKYPNTLISINGHNHNFAFRPSMAGNVPFLNTSSPENGEFVLLKIWDDKFSYRLVTN</sequence>
<organism evidence="2 3">
    <name type="scientific">Salibacter halophilus</name>
    <dbReference type="NCBI Taxonomy" id="1803916"/>
    <lineage>
        <taxon>Bacteria</taxon>
        <taxon>Pseudomonadati</taxon>
        <taxon>Bacteroidota</taxon>
        <taxon>Flavobacteriia</taxon>
        <taxon>Flavobacteriales</taxon>
        <taxon>Salibacteraceae</taxon>
        <taxon>Salibacter</taxon>
    </lineage>
</organism>
<evidence type="ECO:0000313" key="2">
    <source>
        <dbReference type="EMBL" id="KAB1064794.1"/>
    </source>
</evidence>
<accession>A0A6N6MBT4</accession>
<dbReference type="OrthoDB" id="9816081at2"/>
<gene>
    <name evidence="2" type="ORF">F3059_05405</name>
</gene>
<dbReference type="Pfam" id="PF00149">
    <property type="entry name" value="Metallophos"/>
    <property type="match status" value="1"/>
</dbReference>
<evidence type="ECO:0000259" key="1">
    <source>
        <dbReference type="Pfam" id="PF00149"/>
    </source>
</evidence>
<dbReference type="AlphaFoldDB" id="A0A6N6MBT4"/>
<protein>
    <submittedName>
        <fullName evidence="2">Metallophosphoesterase</fullName>
    </submittedName>
</protein>
<dbReference type="GO" id="GO:0016787">
    <property type="term" value="F:hydrolase activity"/>
    <property type="evidence" value="ECO:0007669"/>
    <property type="project" value="InterPro"/>
</dbReference>
<dbReference type="PANTHER" id="PTHR43143">
    <property type="entry name" value="METALLOPHOSPHOESTERASE, CALCINEURIN SUPERFAMILY"/>
    <property type="match status" value="1"/>
</dbReference>
<dbReference type="PANTHER" id="PTHR43143:SF1">
    <property type="entry name" value="SERINE_THREONINE-PROTEIN PHOSPHATASE CPPED1"/>
    <property type="match status" value="1"/>
</dbReference>
<evidence type="ECO:0000313" key="3">
    <source>
        <dbReference type="Proteomes" id="UP000435357"/>
    </source>
</evidence>
<dbReference type="Proteomes" id="UP000435357">
    <property type="component" value="Unassembled WGS sequence"/>
</dbReference>
<dbReference type="SUPFAM" id="SSF56300">
    <property type="entry name" value="Metallo-dependent phosphatases"/>
    <property type="match status" value="1"/>
</dbReference>
<dbReference type="InterPro" id="IPR051918">
    <property type="entry name" value="STPP_CPPED1"/>
</dbReference>
<dbReference type="RefSeq" id="WP_151167113.1">
    <property type="nucleotide sequence ID" value="NZ_WACR01000004.1"/>
</dbReference>
<comment type="caution">
    <text evidence="2">The sequence shown here is derived from an EMBL/GenBank/DDBJ whole genome shotgun (WGS) entry which is preliminary data.</text>
</comment>
<dbReference type="EMBL" id="WACR01000004">
    <property type="protein sequence ID" value="KAB1064794.1"/>
    <property type="molecule type" value="Genomic_DNA"/>
</dbReference>
<name>A0A6N6MBT4_9FLAO</name>
<proteinExistence type="predicted"/>